<organism evidence="4 5">
    <name type="scientific">Aspergillus cristatus</name>
    <name type="common">Chinese Fuzhuan brick tea-fermentation fungus</name>
    <name type="synonym">Eurotium cristatum</name>
    <dbReference type="NCBI Taxonomy" id="573508"/>
    <lineage>
        <taxon>Eukaryota</taxon>
        <taxon>Fungi</taxon>
        <taxon>Dikarya</taxon>
        <taxon>Ascomycota</taxon>
        <taxon>Pezizomycotina</taxon>
        <taxon>Eurotiomycetes</taxon>
        <taxon>Eurotiomycetidae</taxon>
        <taxon>Eurotiales</taxon>
        <taxon>Aspergillaceae</taxon>
        <taxon>Aspergillus</taxon>
        <taxon>Aspergillus subgen. Aspergillus</taxon>
    </lineage>
</organism>
<reference evidence="4 5" key="1">
    <citation type="journal article" date="2016" name="BMC Genomics">
        <title>Comparative genomic and transcriptomic analyses of the Fuzhuan brick tea-fermentation fungus Aspergillus cristatus.</title>
        <authorList>
            <person name="Ge Y."/>
            <person name="Wang Y."/>
            <person name="Liu Y."/>
            <person name="Tan Y."/>
            <person name="Ren X."/>
            <person name="Zhang X."/>
            <person name="Hyde K.D."/>
            <person name="Liu Y."/>
            <person name="Liu Z."/>
        </authorList>
    </citation>
    <scope>NUCLEOTIDE SEQUENCE [LARGE SCALE GENOMIC DNA]</scope>
    <source>
        <strain evidence="4 5">GZAAS20.1005</strain>
    </source>
</reference>
<dbReference type="InterPro" id="IPR036249">
    <property type="entry name" value="Thioredoxin-like_sf"/>
</dbReference>
<dbReference type="AlphaFoldDB" id="A0A1E3BE84"/>
<evidence type="ECO:0000259" key="2">
    <source>
        <dbReference type="PROSITE" id="PS50404"/>
    </source>
</evidence>
<dbReference type="PANTHER" id="PTHR44051">
    <property type="entry name" value="GLUTATHIONE S-TRANSFERASE-RELATED"/>
    <property type="match status" value="1"/>
</dbReference>
<dbReference type="Pfam" id="PF13409">
    <property type="entry name" value="GST_N_2"/>
    <property type="match status" value="1"/>
</dbReference>
<dbReference type="InterPro" id="IPR004046">
    <property type="entry name" value="GST_C"/>
</dbReference>
<sequence>MSGLTIHHLRRSQSERVIWLCEELNLPYTLICHGRAPTLQAPESYRTLHWAGTAPIIEDKTTTGTTITLAETGAIFEYILTKYANGRLSYPPDHPQYPDYVFWLHRANGSFQPALMSVMYNKLRGGSDEDRVSQVMQRRLRINFEAMERQLGRFRYLAGDELTAADCVTVFSLTTGRLFIPYGLEEYPNIVRYLERIGEREAFRRAMEKGDPGLTPVLSAEAPRETMWKL</sequence>
<protein>
    <recommendedName>
        <fullName evidence="6">Glutathione S-transferase 3</fullName>
    </recommendedName>
</protein>
<keyword evidence="5" id="KW-1185">Reference proteome</keyword>
<dbReference type="OrthoDB" id="2309723at2759"/>
<evidence type="ECO:0000256" key="1">
    <source>
        <dbReference type="ARBA" id="ARBA00007409"/>
    </source>
</evidence>
<dbReference type="InterPro" id="IPR040079">
    <property type="entry name" value="Glutathione_S-Trfase"/>
</dbReference>
<feature type="domain" description="GST N-terminal" evidence="2">
    <location>
        <begin position="1"/>
        <end position="87"/>
    </location>
</feature>
<dbReference type="SUPFAM" id="SSF47616">
    <property type="entry name" value="GST C-terminal domain-like"/>
    <property type="match status" value="1"/>
</dbReference>
<dbReference type="STRING" id="573508.A0A1E3BE84"/>
<comment type="caution">
    <text evidence="4">The sequence shown here is derived from an EMBL/GenBank/DDBJ whole genome shotgun (WGS) entry which is preliminary data.</text>
</comment>
<dbReference type="SFLD" id="SFLDS00019">
    <property type="entry name" value="Glutathione_Transferase_(cytos"/>
    <property type="match status" value="1"/>
</dbReference>
<dbReference type="VEuPathDB" id="FungiDB:SI65_05313"/>
<evidence type="ECO:0000313" key="5">
    <source>
        <dbReference type="Proteomes" id="UP000094569"/>
    </source>
</evidence>
<dbReference type="InterPro" id="IPR010987">
    <property type="entry name" value="Glutathione-S-Trfase_C-like"/>
</dbReference>
<evidence type="ECO:0008006" key="6">
    <source>
        <dbReference type="Google" id="ProtNLM"/>
    </source>
</evidence>
<dbReference type="PROSITE" id="PS50404">
    <property type="entry name" value="GST_NTER"/>
    <property type="match status" value="1"/>
</dbReference>
<name>A0A1E3BE84_ASPCR</name>
<dbReference type="InterPro" id="IPR004045">
    <property type="entry name" value="Glutathione_S-Trfase_N"/>
</dbReference>
<dbReference type="SFLD" id="SFLDG01150">
    <property type="entry name" value="Main.1:_Beta-like"/>
    <property type="match status" value="1"/>
</dbReference>
<dbReference type="Pfam" id="PF00043">
    <property type="entry name" value="GST_C"/>
    <property type="match status" value="1"/>
</dbReference>
<dbReference type="InterPro" id="IPR036282">
    <property type="entry name" value="Glutathione-S-Trfase_C_sf"/>
</dbReference>
<dbReference type="CDD" id="cd03046">
    <property type="entry name" value="GST_N_GTT1_like"/>
    <property type="match status" value="1"/>
</dbReference>
<evidence type="ECO:0000313" key="4">
    <source>
        <dbReference type="EMBL" id="ODM18696.1"/>
    </source>
</evidence>
<proteinExistence type="inferred from homology"/>
<dbReference type="Gene3D" id="3.40.30.10">
    <property type="entry name" value="Glutaredoxin"/>
    <property type="match status" value="1"/>
</dbReference>
<dbReference type="Proteomes" id="UP000094569">
    <property type="component" value="Unassembled WGS sequence"/>
</dbReference>
<accession>A0A1E3BE84</accession>
<comment type="similarity">
    <text evidence="1">Belongs to the GST superfamily.</text>
</comment>
<evidence type="ECO:0000259" key="3">
    <source>
        <dbReference type="PROSITE" id="PS50405"/>
    </source>
</evidence>
<feature type="domain" description="GST C-terminal" evidence="3">
    <location>
        <begin position="93"/>
        <end position="217"/>
    </location>
</feature>
<dbReference type="PANTHER" id="PTHR44051:SF9">
    <property type="entry name" value="GLUTATHIONE S-TRANSFERASE 1"/>
    <property type="match status" value="1"/>
</dbReference>
<dbReference type="EMBL" id="JXNT01000005">
    <property type="protein sequence ID" value="ODM18696.1"/>
    <property type="molecule type" value="Genomic_DNA"/>
</dbReference>
<dbReference type="Gene3D" id="1.20.1050.10">
    <property type="match status" value="1"/>
</dbReference>
<dbReference type="SFLD" id="SFLDG00358">
    <property type="entry name" value="Main_(cytGST)"/>
    <property type="match status" value="1"/>
</dbReference>
<dbReference type="PROSITE" id="PS50405">
    <property type="entry name" value="GST_CTER"/>
    <property type="match status" value="1"/>
</dbReference>
<dbReference type="SUPFAM" id="SSF52833">
    <property type="entry name" value="Thioredoxin-like"/>
    <property type="match status" value="1"/>
</dbReference>
<gene>
    <name evidence="4" type="ORF">SI65_05313</name>
</gene>